<dbReference type="CDD" id="cd03349">
    <property type="entry name" value="LbH_XAT"/>
    <property type="match status" value="1"/>
</dbReference>
<dbReference type="Gene3D" id="2.160.10.10">
    <property type="entry name" value="Hexapeptide repeat proteins"/>
    <property type="match status" value="1"/>
</dbReference>
<dbReference type="PROSITE" id="PS00101">
    <property type="entry name" value="HEXAPEP_TRANSFERASES"/>
    <property type="match status" value="1"/>
</dbReference>
<dbReference type="InterPro" id="IPR011004">
    <property type="entry name" value="Trimer_LpxA-like_sf"/>
</dbReference>
<dbReference type="PANTHER" id="PTHR43300">
    <property type="entry name" value="ACETYLTRANSFERASE"/>
    <property type="match status" value="1"/>
</dbReference>
<protein>
    <submittedName>
        <fullName evidence="5">Antibiotic acetyltransferase</fullName>
    </submittedName>
</protein>
<name>A0A2N9W2L6_9HYPH</name>
<proteinExistence type="inferred from homology"/>
<dbReference type="SUPFAM" id="SSF51161">
    <property type="entry name" value="Trimeric LpxA-like enzymes"/>
    <property type="match status" value="1"/>
</dbReference>
<dbReference type="InterPro" id="IPR001451">
    <property type="entry name" value="Hexapep"/>
</dbReference>
<dbReference type="GO" id="GO:0016746">
    <property type="term" value="F:acyltransferase activity"/>
    <property type="evidence" value="ECO:0007669"/>
    <property type="project" value="UniProtKB-KW"/>
</dbReference>
<evidence type="ECO:0000313" key="6">
    <source>
        <dbReference type="Proteomes" id="UP000232163"/>
    </source>
</evidence>
<evidence type="ECO:0000313" key="5">
    <source>
        <dbReference type="EMBL" id="PIO45984.1"/>
    </source>
</evidence>
<dbReference type="RefSeq" id="WP_099998371.1">
    <property type="nucleotide sequence ID" value="NZ_CP017940.1"/>
</dbReference>
<dbReference type="InterPro" id="IPR050179">
    <property type="entry name" value="Trans_hexapeptide_repeat"/>
</dbReference>
<gene>
    <name evidence="5" type="ORF">B5P45_05490</name>
</gene>
<evidence type="ECO:0000256" key="1">
    <source>
        <dbReference type="ARBA" id="ARBA00007274"/>
    </source>
</evidence>
<dbReference type="EMBL" id="MZMT01000014">
    <property type="protein sequence ID" value="PIO45984.1"/>
    <property type="molecule type" value="Genomic_DNA"/>
</dbReference>
<sequence length="210" mass="24021">MTDNDDPRFQNDQPRIHPSAQLKGVRLGKYAEVGERVILRDVTAGDFTYFERHSEGIYADIGRFCSIAANVRINALEHPMERLTTHKISYRPNEFFRYQGIDNAFRARRQAKRVSIGHDVWIGHGAVIMPAIKVGHGAVIGANAVVTKDVAPYMIVAGNPARLIRPRFPEEIVIRLLRLAWWDWPTTTIFEVIPDIQSLCIEDFLAKWER</sequence>
<evidence type="ECO:0000256" key="3">
    <source>
        <dbReference type="ARBA" id="ARBA00022737"/>
    </source>
</evidence>
<keyword evidence="4" id="KW-0012">Acyltransferase</keyword>
<dbReference type="PANTHER" id="PTHR43300:SF11">
    <property type="entry name" value="ACETYLTRANSFERASE RV3034C-RELATED"/>
    <property type="match status" value="1"/>
</dbReference>
<dbReference type="AlphaFoldDB" id="A0A2N9W2L6"/>
<accession>A0A2N9W2L6</accession>
<comment type="caution">
    <text evidence="5">The sequence shown here is derived from an EMBL/GenBank/DDBJ whole genome shotgun (WGS) entry which is preliminary data.</text>
</comment>
<keyword evidence="2 5" id="KW-0808">Transferase</keyword>
<dbReference type="NCBIfam" id="TIGR03308">
    <property type="entry name" value="phn_thr-fam"/>
    <property type="match status" value="1"/>
</dbReference>
<dbReference type="InterPro" id="IPR018357">
    <property type="entry name" value="Hexapep_transf_CS"/>
</dbReference>
<evidence type="ECO:0000256" key="2">
    <source>
        <dbReference type="ARBA" id="ARBA00022679"/>
    </source>
</evidence>
<dbReference type="KEGG" id="pht:BLM14_04950"/>
<dbReference type="Pfam" id="PF00132">
    <property type="entry name" value="Hexapep"/>
    <property type="match status" value="1"/>
</dbReference>
<keyword evidence="6" id="KW-1185">Reference proteome</keyword>
<reference evidence="5 6" key="1">
    <citation type="journal article" date="2017" name="Int J Environ Stud">
        <title>Does the Miocene-Pliocene relict legume Oxytropis triphylla form nitrogen-fixing nodules with a combination of bacterial strains?</title>
        <authorList>
            <person name="Safronova V."/>
            <person name="Belimov A."/>
            <person name="Sazanova A."/>
            <person name="Kuznetsova I."/>
            <person name="Popova J."/>
            <person name="Andronov E."/>
            <person name="Verkhozina A."/>
            <person name="Tikhonovich I."/>
        </authorList>
    </citation>
    <scope>NUCLEOTIDE SEQUENCE [LARGE SCALE GENOMIC DNA]</scope>
    <source>
        <strain evidence="5 6">Tri-38</strain>
    </source>
</reference>
<organism evidence="5 6">
    <name type="scientific">Phyllobacterium zundukense</name>
    <dbReference type="NCBI Taxonomy" id="1867719"/>
    <lineage>
        <taxon>Bacteria</taxon>
        <taxon>Pseudomonadati</taxon>
        <taxon>Pseudomonadota</taxon>
        <taxon>Alphaproteobacteria</taxon>
        <taxon>Hyphomicrobiales</taxon>
        <taxon>Phyllobacteriaceae</taxon>
        <taxon>Phyllobacterium</taxon>
    </lineage>
</organism>
<dbReference type="OrthoDB" id="9815592at2"/>
<comment type="similarity">
    <text evidence="1">Belongs to the transferase hexapeptide repeat family.</text>
</comment>
<keyword evidence="3" id="KW-0677">Repeat</keyword>
<dbReference type="InterPro" id="IPR017694">
    <property type="entry name" value="Phosphonate_tfrase_rpt"/>
</dbReference>
<dbReference type="Proteomes" id="UP000232163">
    <property type="component" value="Unassembled WGS sequence"/>
</dbReference>
<evidence type="ECO:0000256" key="4">
    <source>
        <dbReference type="ARBA" id="ARBA00023315"/>
    </source>
</evidence>